<dbReference type="InterPro" id="IPR029044">
    <property type="entry name" value="Nucleotide-diphossugar_trans"/>
</dbReference>
<dbReference type="CDD" id="cd04179">
    <property type="entry name" value="DPM_DPG-synthase_like"/>
    <property type="match status" value="1"/>
</dbReference>
<keyword evidence="1" id="KW-0472">Membrane</keyword>
<dbReference type="PANTHER" id="PTHR10859">
    <property type="entry name" value="GLYCOSYL TRANSFERASE"/>
    <property type="match status" value="1"/>
</dbReference>
<evidence type="ECO:0000256" key="1">
    <source>
        <dbReference type="SAM" id="Phobius"/>
    </source>
</evidence>
<keyword evidence="4" id="KW-1185">Reference proteome</keyword>
<name>A0ABD5TSQ3_9EURY</name>
<gene>
    <name evidence="3" type="ORF">ACFQEV_00250</name>
</gene>
<dbReference type="Pfam" id="PF00535">
    <property type="entry name" value="Glycos_transf_2"/>
    <property type="match status" value="1"/>
</dbReference>
<accession>A0ABD5TSQ3</accession>
<feature type="transmembrane region" description="Helical" evidence="1">
    <location>
        <begin position="248"/>
        <end position="270"/>
    </location>
</feature>
<feature type="transmembrane region" description="Helical" evidence="1">
    <location>
        <begin position="282"/>
        <end position="300"/>
    </location>
</feature>
<organism evidence="3 4">
    <name type="scientific">Halopelagius fulvigenes</name>
    <dbReference type="NCBI Taxonomy" id="1198324"/>
    <lineage>
        <taxon>Archaea</taxon>
        <taxon>Methanobacteriati</taxon>
        <taxon>Methanobacteriota</taxon>
        <taxon>Stenosarchaea group</taxon>
        <taxon>Halobacteria</taxon>
        <taxon>Halobacteriales</taxon>
        <taxon>Haloferacaceae</taxon>
    </lineage>
</organism>
<keyword evidence="1" id="KW-0812">Transmembrane</keyword>
<evidence type="ECO:0000313" key="4">
    <source>
        <dbReference type="Proteomes" id="UP001596408"/>
    </source>
</evidence>
<dbReference type="AlphaFoldDB" id="A0ABD5TSQ3"/>
<dbReference type="Gene3D" id="3.90.550.10">
    <property type="entry name" value="Spore Coat Polysaccharide Biosynthesis Protein SpsA, Chain A"/>
    <property type="match status" value="1"/>
</dbReference>
<feature type="domain" description="Glycosyltransferase 2-like" evidence="2">
    <location>
        <begin position="9"/>
        <end position="174"/>
    </location>
</feature>
<evidence type="ECO:0000259" key="2">
    <source>
        <dbReference type="Pfam" id="PF00535"/>
    </source>
</evidence>
<reference evidence="3 4" key="1">
    <citation type="journal article" date="2019" name="Int. J. Syst. Evol. Microbiol.">
        <title>The Global Catalogue of Microorganisms (GCM) 10K type strain sequencing project: providing services to taxonomists for standard genome sequencing and annotation.</title>
        <authorList>
            <consortium name="The Broad Institute Genomics Platform"/>
            <consortium name="The Broad Institute Genome Sequencing Center for Infectious Disease"/>
            <person name="Wu L."/>
            <person name="Ma J."/>
        </authorList>
    </citation>
    <scope>NUCLEOTIDE SEQUENCE [LARGE SCALE GENOMIC DNA]</scope>
    <source>
        <strain evidence="3 4">YIM 94188</strain>
    </source>
</reference>
<keyword evidence="1" id="KW-1133">Transmembrane helix</keyword>
<dbReference type="SUPFAM" id="SSF53448">
    <property type="entry name" value="Nucleotide-diphospho-sugar transferases"/>
    <property type="match status" value="1"/>
</dbReference>
<comment type="caution">
    <text evidence="3">The sequence shown here is derived from an EMBL/GenBank/DDBJ whole genome shotgun (WGS) entry which is preliminary data.</text>
</comment>
<protein>
    <submittedName>
        <fullName evidence="3">Glycosyltransferase family 2 protein</fullName>
    </submittedName>
</protein>
<evidence type="ECO:0000313" key="3">
    <source>
        <dbReference type="EMBL" id="MFC6823440.1"/>
    </source>
</evidence>
<proteinExistence type="predicted"/>
<dbReference type="InterPro" id="IPR001173">
    <property type="entry name" value="Glyco_trans_2-like"/>
</dbReference>
<dbReference type="EMBL" id="JBHSXH010000001">
    <property type="protein sequence ID" value="MFC6823440.1"/>
    <property type="molecule type" value="Genomic_DNA"/>
</dbReference>
<dbReference type="RefSeq" id="WP_379691870.1">
    <property type="nucleotide sequence ID" value="NZ_JBHSXH010000001.1"/>
</dbReference>
<dbReference type="PANTHER" id="PTHR10859:SF105">
    <property type="entry name" value="DOLICHYL-PHOSPHATE BETA-D-MANNOSYLTRANSFERASE"/>
    <property type="match status" value="1"/>
</dbReference>
<sequence>MYKEHAVGVVVPAYNEEPFVYDVLATVPSFVDRVYVIDDDSTDGTWDEIRRFVEEDDEGRVVPIRHEENRGVGGAIKTGYLRARDDEMDVTTVMGADGQMDPDQLSTVIEPIIEGDADYAKGNRLLDAEDREDMPTFRFVGNVILTYLTKISSGYWGIGDPQNGYTAISLRALEAVDVEEMYEFYGYCNDLLVKLNVAGMRVVDVPVPGIYEDEESHIRYSTYIPNVSRMLFRNFLWRITVQYLPAGVYAPAALYGLSLFAGLAGVASVARSAVERDGKSNGGVVRFALSAAFVLVAMVADKRINDHLDSRYDREEEA</sequence>
<dbReference type="Proteomes" id="UP001596408">
    <property type="component" value="Unassembled WGS sequence"/>
</dbReference>